<protein>
    <submittedName>
        <fullName evidence="4">D-aminoacid aminotransferase-like PLP-dependent enzyme</fullName>
    </submittedName>
</protein>
<sequence length="140" mass="15734">MAQMEAFENGYDSAIFMNDRGKISEGPGSCLFIVRDGVLITPPVTASILESITRDTIIKLAKYHLKIQVVERDIDRTEMYICDEAFLCGSAMEVVPILNVDGISISDAKPGNITEKIKETYLSVVRGEFEEFFEWLTPIY</sequence>
<evidence type="ECO:0000256" key="2">
    <source>
        <dbReference type="ARBA" id="ARBA00009320"/>
    </source>
</evidence>
<dbReference type="VEuPathDB" id="FungiDB:RhiirA1_483475"/>
<name>A0A2N0QKI3_9GLOM</name>
<dbReference type="InterPro" id="IPR036038">
    <property type="entry name" value="Aminotransferase-like"/>
</dbReference>
<dbReference type="PANTHER" id="PTHR42743:SF11">
    <property type="entry name" value="AMINODEOXYCHORISMATE LYASE"/>
    <property type="match status" value="1"/>
</dbReference>
<dbReference type="GO" id="GO:0008483">
    <property type="term" value="F:transaminase activity"/>
    <property type="evidence" value="ECO:0007669"/>
    <property type="project" value="UniProtKB-KW"/>
</dbReference>
<keyword evidence="4" id="KW-0032">Aminotransferase</keyword>
<dbReference type="InterPro" id="IPR050571">
    <property type="entry name" value="Class-IV_PLP-Dep_Aminotrnsfr"/>
</dbReference>
<dbReference type="InterPro" id="IPR043132">
    <property type="entry name" value="BCAT-like_C"/>
</dbReference>
<evidence type="ECO:0000313" key="4">
    <source>
        <dbReference type="EMBL" id="PKC51556.1"/>
    </source>
</evidence>
<comment type="similarity">
    <text evidence="2">Belongs to the class-IV pyridoxal-phosphate-dependent aminotransferase family.</text>
</comment>
<dbReference type="SUPFAM" id="SSF56752">
    <property type="entry name" value="D-aminoacid aminotransferase-like PLP-dependent enzymes"/>
    <property type="match status" value="1"/>
</dbReference>
<comment type="cofactor">
    <cofactor evidence="1">
        <name>pyridoxal 5'-phosphate</name>
        <dbReference type="ChEBI" id="CHEBI:597326"/>
    </cofactor>
</comment>
<accession>A0A2N0QKI3</accession>
<proteinExistence type="inferred from homology"/>
<organism evidence="4 5">
    <name type="scientific">Rhizophagus irregularis</name>
    <dbReference type="NCBI Taxonomy" id="588596"/>
    <lineage>
        <taxon>Eukaryota</taxon>
        <taxon>Fungi</taxon>
        <taxon>Fungi incertae sedis</taxon>
        <taxon>Mucoromycota</taxon>
        <taxon>Glomeromycotina</taxon>
        <taxon>Glomeromycetes</taxon>
        <taxon>Glomerales</taxon>
        <taxon>Glomeraceae</taxon>
        <taxon>Rhizophagus</taxon>
    </lineage>
</organism>
<keyword evidence="4" id="KW-0808">Transferase</keyword>
<dbReference type="Proteomes" id="UP000232688">
    <property type="component" value="Unassembled WGS sequence"/>
</dbReference>
<dbReference type="FunFam" id="3.20.10.10:FF:000002">
    <property type="entry name" value="D-alanine aminotransferase"/>
    <property type="match status" value="1"/>
</dbReference>
<evidence type="ECO:0000256" key="1">
    <source>
        <dbReference type="ARBA" id="ARBA00001933"/>
    </source>
</evidence>
<dbReference type="InterPro" id="IPR001544">
    <property type="entry name" value="Aminotrans_IV"/>
</dbReference>
<keyword evidence="3" id="KW-0663">Pyridoxal phosphate</keyword>
<dbReference type="AlphaFoldDB" id="A0A2N0QKI3"/>
<comment type="caution">
    <text evidence="4">The sequence shown here is derived from an EMBL/GenBank/DDBJ whole genome shotgun (WGS) entry which is preliminary data.</text>
</comment>
<dbReference type="Pfam" id="PF01063">
    <property type="entry name" value="Aminotran_4"/>
    <property type="match status" value="1"/>
</dbReference>
<dbReference type="GO" id="GO:0046394">
    <property type="term" value="P:carboxylic acid biosynthetic process"/>
    <property type="evidence" value="ECO:0007669"/>
    <property type="project" value="UniProtKB-ARBA"/>
</dbReference>
<reference evidence="4 5" key="1">
    <citation type="submission" date="2017-10" db="EMBL/GenBank/DDBJ databases">
        <title>Extensive intraspecific genome diversity in a model arbuscular mycorrhizal fungus.</title>
        <authorList>
            <person name="Chen E.C.H."/>
            <person name="Morin E."/>
            <person name="Baudet D."/>
            <person name="Noel J."/>
            <person name="Ndikumana S."/>
            <person name="Charron P."/>
            <person name="St-Onge C."/>
            <person name="Giorgi J."/>
            <person name="Grigoriev I.V."/>
            <person name="Roux C."/>
            <person name="Martin F.M."/>
            <person name="Corradi N."/>
        </authorList>
    </citation>
    <scope>NUCLEOTIDE SEQUENCE [LARGE SCALE GENOMIC DNA]</scope>
    <source>
        <strain evidence="4 5">A1</strain>
    </source>
</reference>
<evidence type="ECO:0000313" key="5">
    <source>
        <dbReference type="Proteomes" id="UP000232688"/>
    </source>
</evidence>
<reference evidence="4 5" key="2">
    <citation type="submission" date="2017-10" db="EMBL/GenBank/DDBJ databases">
        <title>Genome analyses suggest a sexual origin of heterokaryosis in a supposedly ancient asexual fungus.</title>
        <authorList>
            <person name="Corradi N."/>
            <person name="Sedzielewska K."/>
            <person name="Noel J."/>
            <person name="Charron P."/>
            <person name="Farinelli L."/>
            <person name="Marton T."/>
            <person name="Kruger M."/>
            <person name="Pelin A."/>
            <person name="Brachmann A."/>
            <person name="Corradi N."/>
        </authorList>
    </citation>
    <scope>NUCLEOTIDE SEQUENCE [LARGE SCALE GENOMIC DNA]</scope>
    <source>
        <strain evidence="4 5">A1</strain>
    </source>
</reference>
<dbReference type="PANTHER" id="PTHR42743">
    <property type="entry name" value="AMINO-ACID AMINOTRANSFERASE"/>
    <property type="match status" value="1"/>
</dbReference>
<dbReference type="CDD" id="cd00449">
    <property type="entry name" value="PLPDE_IV"/>
    <property type="match status" value="1"/>
</dbReference>
<gene>
    <name evidence="4" type="ORF">RhiirA1_483475</name>
</gene>
<evidence type="ECO:0000256" key="3">
    <source>
        <dbReference type="ARBA" id="ARBA00022898"/>
    </source>
</evidence>
<dbReference type="GO" id="GO:0008652">
    <property type="term" value="P:amino acid biosynthetic process"/>
    <property type="evidence" value="ECO:0007669"/>
    <property type="project" value="UniProtKB-ARBA"/>
</dbReference>
<dbReference type="EMBL" id="LLXH01007411">
    <property type="protein sequence ID" value="PKC51556.1"/>
    <property type="molecule type" value="Genomic_DNA"/>
</dbReference>
<dbReference type="Gene3D" id="3.20.10.10">
    <property type="entry name" value="D-amino Acid Aminotransferase, subunit A, domain 2"/>
    <property type="match status" value="1"/>
</dbReference>